<evidence type="ECO:0000313" key="2">
    <source>
        <dbReference type="EMBL" id="MBW2937494.1"/>
    </source>
</evidence>
<evidence type="ECO:0000313" key="3">
    <source>
        <dbReference type="Proteomes" id="UP001138686"/>
    </source>
</evidence>
<keyword evidence="3" id="KW-1185">Reference proteome</keyword>
<accession>A0A9X1FN07</accession>
<reference evidence="2" key="1">
    <citation type="submission" date="2021-07" db="EMBL/GenBank/DDBJ databases">
        <title>Aureisphaera sp. CAU 1614 isolated from sea sediment.</title>
        <authorList>
            <person name="Kim W."/>
        </authorList>
    </citation>
    <scope>NUCLEOTIDE SEQUENCE</scope>
    <source>
        <strain evidence="2">CAU 1614</strain>
    </source>
</reference>
<gene>
    <name evidence="2" type="ORF">KXJ69_05215</name>
</gene>
<protein>
    <submittedName>
        <fullName evidence="2">Uncharacterized protein</fullName>
    </submittedName>
</protein>
<organism evidence="2 3">
    <name type="scientific">Halomarinibacterium sedimenti</name>
    <dbReference type="NCBI Taxonomy" id="2857106"/>
    <lineage>
        <taxon>Bacteria</taxon>
        <taxon>Pseudomonadati</taxon>
        <taxon>Bacteroidota</taxon>
        <taxon>Flavobacteriia</taxon>
        <taxon>Flavobacteriales</taxon>
        <taxon>Flavobacteriaceae</taxon>
        <taxon>Halomarinibacterium</taxon>
    </lineage>
</organism>
<comment type="caution">
    <text evidence="2">The sequence shown here is derived from an EMBL/GenBank/DDBJ whole genome shotgun (WGS) entry which is preliminary data.</text>
</comment>
<feature type="chain" id="PRO_5040817594" evidence="1">
    <location>
        <begin position="21"/>
        <end position="146"/>
    </location>
</feature>
<dbReference type="AlphaFoldDB" id="A0A9X1FN07"/>
<dbReference type="RefSeq" id="WP_219051919.1">
    <property type="nucleotide sequence ID" value="NZ_JAHWDP010000002.1"/>
</dbReference>
<sequence>MTSKSILFVLCVLLLTGVSAQELQKIETFKAPKYPKSKYIKMETYDYRVESGRPVPSTLTDTFICDVWQRTYIELELGIPVDEVTPEIIQDAVHVYLEKESSKIAGYRPWTHGHFIKSLTDEQRETLTLEVYNYIIENGVRDVKEE</sequence>
<evidence type="ECO:0000256" key="1">
    <source>
        <dbReference type="SAM" id="SignalP"/>
    </source>
</evidence>
<dbReference type="EMBL" id="JAHWDP010000002">
    <property type="protein sequence ID" value="MBW2937494.1"/>
    <property type="molecule type" value="Genomic_DNA"/>
</dbReference>
<dbReference type="Proteomes" id="UP001138686">
    <property type="component" value="Unassembled WGS sequence"/>
</dbReference>
<proteinExistence type="predicted"/>
<feature type="signal peptide" evidence="1">
    <location>
        <begin position="1"/>
        <end position="20"/>
    </location>
</feature>
<keyword evidence="1" id="KW-0732">Signal</keyword>
<name>A0A9X1FN07_9FLAO</name>